<organism evidence="1">
    <name type="scientific">mine drainage metagenome</name>
    <dbReference type="NCBI Taxonomy" id="410659"/>
    <lineage>
        <taxon>unclassified sequences</taxon>
        <taxon>metagenomes</taxon>
        <taxon>ecological metagenomes</taxon>
    </lineage>
</organism>
<accession>A0A1J5R3C3</accession>
<evidence type="ECO:0000313" key="1">
    <source>
        <dbReference type="EMBL" id="OIQ90433.1"/>
    </source>
</evidence>
<proteinExistence type="predicted"/>
<gene>
    <name evidence="1" type="ORF">GALL_276670</name>
</gene>
<protein>
    <recommendedName>
        <fullName evidence="2">Transporter</fullName>
    </recommendedName>
</protein>
<dbReference type="EMBL" id="MLJW01000292">
    <property type="protein sequence ID" value="OIQ90433.1"/>
    <property type="molecule type" value="Genomic_DNA"/>
</dbReference>
<name>A0A1J5R3C3_9ZZZZ</name>
<dbReference type="AlphaFoldDB" id="A0A1J5R3C3"/>
<evidence type="ECO:0008006" key="2">
    <source>
        <dbReference type="Google" id="ProtNLM"/>
    </source>
</evidence>
<comment type="caution">
    <text evidence="1">The sequence shown here is derived from an EMBL/GenBank/DDBJ whole genome shotgun (WGS) entry which is preliminary data.</text>
</comment>
<sequence>MKISHFITMLVSTSLLGAVALPVWAGDSGTFSLTTGFDYSSGKYGGTTATDITSVPVIAKYQVDRWVLKLTVPYITITGPGGVVPNIGQTQTITTTQRTTESGLGDIVAGASYNLLNGSSGMPVIDLTGKVKIGTADAAKGLGTGENDYTAQVDMYKGFGDFTALGTVGYRAYGDTSTTTLDNVFFGSVGGVYKLTPNTSTGLIYDYRPAITARGSSMSEMMAFVSQKITHNWKAQGYLVKGFSNGSPDYGVGALASYVF</sequence>
<reference evidence="1" key="1">
    <citation type="submission" date="2016-10" db="EMBL/GenBank/DDBJ databases">
        <title>Sequence of Gallionella enrichment culture.</title>
        <authorList>
            <person name="Poehlein A."/>
            <person name="Muehling M."/>
            <person name="Daniel R."/>
        </authorList>
    </citation>
    <scope>NUCLEOTIDE SEQUENCE</scope>
</reference>